<accession>A0A2Z5XVH4</accession>
<evidence type="ECO:0000313" key="1">
    <source>
        <dbReference type="EMBL" id="BBC53854.1"/>
    </source>
</evidence>
<dbReference type="EMBL" id="AP018486">
    <property type="protein sequence ID" value="BBC53854.1"/>
    <property type="molecule type" value="Genomic_DNA"/>
</dbReference>
<dbReference type="GeneID" id="64871942"/>
<sequence length="55" mass="6303">MKKFKLEVLLWTDEEDLDALADEVEDALTQRMVRSVGVDEVEIYEVTHLPGRGGR</sequence>
<name>A0A2Z5XVH4_9CAUD</name>
<protein>
    <submittedName>
        <fullName evidence="1">Putaive DNA primase</fullName>
    </submittedName>
</protein>
<keyword evidence="2" id="KW-1185">Reference proteome</keyword>
<dbReference type="KEGG" id="vg:64871942"/>
<proteinExistence type="predicted"/>
<organism evidence="1 2">
    <name type="scientific">Mycobacterium phage PP</name>
    <dbReference type="NCBI Taxonomy" id="2077134"/>
    <lineage>
        <taxon>Viruses</taxon>
        <taxon>Duplodnaviria</taxon>
        <taxon>Heunggongvirae</taxon>
        <taxon>Uroviricota</taxon>
        <taxon>Caudoviricetes</taxon>
        <taxon>Sagamiharavirus</taxon>
        <taxon>Sagamiharavirus PP</taxon>
    </lineage>
</organism>
<dbReference type="RefSeq" id="YP_010062281.1">
    <property type="nucleotide sequence ID" value="NC_054792.1"/>
</dbReference>
<dbReference type="Proteomes" id="UP000250053">
    <property type="component" value="Segment"/>
</dbReference>
<evidence type="ECO:0000313" key="2">
    <source>
        <dbReference type="Proteomes" id="UP000250053"/>
    </source>
</evidence>
<reference evidence="1 2" key="1">
    <citation type="submission" date="2018-01" db="EMBL/GenBank/DDBJ databases">
        <title>Genome sequence of Mycobacterium phage PP.</title>
        <authorList>
            <person name="Uchiyama J."/>
            <person name="Matsuzaki S."/>
        </authorList>
    </citation>
    <scope>NUCLEOTIDE SEQUENCE [LARGE SCALE GENOMIC DNA]</scope>
</reference>